<evidence type="ECO:0000256" key="1">
    <source>
        <dbReference type="ARBA" id="ARBA00010406"/>
    </source>
</evidence>
<dbReference type="EC" id="1.17.4.1" evidence="2 10"/>
<keyword evidence="11" id="KW-1133">Transmembrane helix</keyword>
<dbReference type="Gene3D" id="3.20.70.20">
    <property type="match status" value="1"/>
</dbReference>
<dbReference type="EMBL" id="JXKG01000006">
    <property type="protein sequence ID" value="OJG15658.1"/>
    <property type="molecule type" value="Genomic_DNA"/>
</dbReference>
<dbReference type="PANTHER" id="PTHR11573:SF30">
    <property type="entry name" value="RIBONUCLEOSIDE-DIPHOSPHATE REDUCTASE 2 SUBUNIT ALPHA"/>
    <property type="match status" value="1"/>
</dbReference>
<dbReference type="GO" id="GO:0009263">
    <property type="term" value="P:deoxyribonucleotide biosynthetic process"/>
    <property type="evidence" value="ECO:0007669"/>
    <property type="project" value="UniProtKB-KW"/>
</dbReference>
<keyword evidence="7 10" id="KW-0215">Deoxyribonucleotide synthesis</keyword>
<dbReference type="CDD" id="cd01679">
    <property type="entry name" value="RNR_I"/>
    <property type="match status" value="1"/>
</dbReference>
<dbReference type="Gene3D" id="1.10.1650.20">
    <property type="match status" value="1"/>
</dbReference>
<keyword evidence="11" id="KW-0472">Membrane</keyword>
<keyword evidence="5" id="KW-0067">ATP-binding</keyword>
<proteinExistence type="inferred from homology"/>
<comment type="similarity">
    <text evidence="1 10">Belongs to the ribonucleoside diphosphate reductase large chain family.</text>
</comment>
<keyword evidence="3" id="KW-0021">Allosteric enzyme</keyword>
<evidence type="ECO:0000256" key="6">
    <source>
        <dbReference type="ARBA" id="ARBA00023002"/>
    </source>
</evidence>
<evidence type="ECO:0000313" key="14">
    <source>
        <dbReference type="Proteomes" id="UP000182835"/>
    </source>
</evidence>
<evidence type="ECO:0000256" key="3">
    <source>
        <dbReference type="ARBA" id="ARBA00022533"/>
    </source>
</evidence>
<evidence type="ECO:0000256" key="11">
    <source>
        <dbReference type="SAM" id="Phobius"/>
    </source>
</evidence>
<dbReference type="SUPFAM" id="SSF48168">
    <property type="entry name" value="R1 subunit of ribonucleotide reductase, N-terminal domain"/>
    <property type="match status" value="1"/>
</dbReference>
<evidence type="ECO:0000256" key="8">
    <source>
        <dbReference type="ARBA" id="ARBA00023157"/>
    </source>
</evidence>
<dbReference type="UniPathway" id="UPA00326"/>
<dbReference type="GO" id="GO:0004748">
    <property type="term" value="F:ribonucleoside-diphosphate reductase activity, thioredoxin disulfide as acceptor"/>
    <property type="evidence" value="ECO:0007669"/>
    <property type="project" value="UniProtKB-EC"/>
</dbReference>
<protein>
    <recommendedName>
        <fullName evidence="2 10">Ribonucleoside-diphosphate reductase</fullName>
        <ecNumber evidence="2 10">1.17.4.1</ecNumber>
    </recommendedName>
</protein>
<gene>
    <name evidence="13" type="ORF">RU96_GL002207</name>
</gene>
<dbReference type="GO" id="GO:0005971">
    <property type="term" value="C:ribonucleoside-diphosphate reductase complex"/>
    <property type="evidence" value="ECO:0007669"/>
    <property type="project" value="TreeGrafter"/>
</dbReference>
<organism evidence="13 14">
    <name type="scientific">Enterococcus canintestini</name>
    <dbReference type="NCBI Taxonomy" id="317010"/>
    <lineage>
        <taxon>Bacteria</taxon>
        <taxon>Bacillati</taxon>
        <taxon>Bacillota</taxon>
        <taxon>Bacilli</taxon>
        <taxon>Lactobacillales</taxon>
        <taxon>Enterococcaceae</taxon>
        <taxon>Enterococcus</taxon>
    </lineage>
</organism>
<dbReference type="NCBIfam" id="TIGR04170">
    <property type="entry name" value="RNR_1b_NrdE"/>
    <property type="match status" value="1"/>
</dbReference>
<dbReference type="STRING" id="317010.RU96_GL002207"/>
<dbReference type="PANTHER" id="PTHR11573">
    <property type="entry name" value="RIBONUCLEOSIDE-DIPHOSPHATE REDUCTASE LARGE CHAIN"/>
    <property type="match status" value="1"/>
</dbReference>
<dbReference type="InterPro" id="IPR008926">
    <property type="entry name" value="RNR_R1-su_N"/>
</dbReference>
<keyword evidence="8" id="KW-1015">Disulfide bond</keyword>
<reference evidence="13 14" key="1">
    <citation type="submission" date="2014-12" db="EMBL/GenBank/DDBJ databases">
        <title>Draft genome sequences of 29 type strains of Enterococci.</title>
        <authorList>
            <person name="Zhong Z."/>
            <person name="Sun Z."/>
            <person name="Liu W."/>
            <person name="Zhang W."/>
            <person name="Zhang H."/>
        </authorList>
    </citation>
    <scope>NUCLEOTIDE SEQUENCE [LARGE SCALE GENOMIC DNA]</scope>
    <source>
        <strain evidence="13 14">DSM 21207</strain>
    </source>
</reference>
<dbReference type="NCBIfam" id="TIGR02506">
    <property type="entry name" value="NrdE_NrdA"/>
    <property type="match status" value="1"/>
</dbReference>
<comment type="catalytic activity">
    <reaction evidence="9 10">
        <text>a 2'-deoxyribonucleoside 5'-diphosphate + [thioredoxin]-disulfide + H2O = a ribonucleoside 5'-diphosphate + [thioredoxin]-dithiol</text>
        <dbReference type="Rhea" id="RHEA:23252"/>
        <dbReference type="Rhea" id="RHEA-COMP:10698"/>
        <dbReference type="Rhea" id="RHEA-COMP:10700"/>
        <dbReference type="ChEBI" id="CHEBI:15377"/>
        <dbReference type="ChEBI" id="CHEBI:29950"/>
        <dbReference type="ChEBI" id="CHEBI:50058"/>
        <dbReference type="ChEBI" id="CHEBI:57930"/>
        <dbReference type="ChEBI" id="CHEBI:73316"/>
        <dbReference type="EC" id="1.17.4.1"/>
    </reaction>
</comment>
<evidence type="ECO:0000256" key="7">
    <source>
        <dbReference type="ARBA" id="ARBA00023116"/>
    </source>
</evidence>
<evidence type="ECO:0000256" key="2">
    <source>
        <dbReference type="ARBA" id="ARBA00012274"/>
    </source>
</evidence>
<dbReference type="InterPro" id="IPR013554">
    <property type="entry name" value="RNR_N"/>
</dbReference>
<dbReference type="GO" id="GO:0005524">
    <property type="term" value="F:ATP binding"/>
    <property type="evidence" value="ECO:0007669"/>
    <property type="project" value="UniProtKB-KW"/>
</dbReference>
<dbReference type="Pfam" id="PF08343">
    <property type="entry name" value="RNR_N"/>
    <property type="match status" value="1"/>
</dbReference>
<dbReference type="Proteomes" id="UP000182835">
    <property type="component" value="Unassembled WGS sequence"/>
</dbReference>
<dbReference type="PROSITE" id="PS00089">
    <property type="entry name" value="RIBORED_LARGE"/>
    <property type="match status" value="1"/>
</dbReference>
<feature type="domain" description="Ribonucleotide reductase large subunit" evidence="12">
    <location>
        <begin position="595"/>
        <end position="617"/>
    </location>
</feature>
<dbReference type="InterPro" id="IPR039718">
    <property type="entry name" value="Rrm1"/>
</dbReference>
<dbReference type="Pfam" id="PF02867">
    <property type="entry name" value="Ribonuc_red_lgC"/>
    <property type="match status" value="1"/>
</dbReference>
<evidence type="ECO:0000256" key="9">
    <source>
        <dbReference type="ARBA" id="ARBA00047754"/>
    </source>
</evidence>
<keyword evidence="11" id="KW-0812">Transmembrane</keyword>
<dbReference type="InterPro" id="IPR026459">
    <property type="entry name" value="RNR_1b_NrdE"/>
</dbReference>
<evidence type="ECO:0000256" key="4">
    <source>
        <dbReference type="ARBA" id="ARBA00022741"/>
    </source>
</evidence>
<sequence>MLHILPVAFFIISKSAGHLLFFAFFYLKSLKKKVGPSMSLKELKDVSYYKLNNEINRPVDGQIPLNKDQEALAAFFSENVLPNTKQFATFNDKLDYLVAEDYLETEFLAKYSQAFITKLYDFLLAQNFTFKSFMAAYKFYSQYALKTNDGAFYLENYEDRVAINALYFADGDEELAMTLADEMIHQRYQPATPSFLNAGRKRRGELVSCFLIQITDDMNSIGRGINSALQLSRIGGGVGITLSNLREAGAPIKGYEGAASGVMPVMKLFEDSFSYSNQLGQRQGAGVVYLNVFHPDIMAFLSAKKENADEKIRVKTLSLGVLVPDKFYELTRKNEDMYLFSPYSVEKEYGVPFSYVDITKEYDNLVKNPNIRKQKIKARELENEISKLQQESGYPYIVNIDTANRENPIDGKIIMSNLCSEVLQVQTPSVLTGRQEYEILGTDISCNLGSTNIVNLMDSPDFGKSVRAMTRALTFVTDNSHIDVVPSIANGNQQAHTIGLGGMGLHTFFAKNHLVYGSKESVEFTDIYFMLLNYWTLVESNKIAKERQQSFYNFEKSAYADGSYFDKYIAENHLPQSDKVKALFEGIFIPTGEDWAKLKEAVQKDGLYHQNRLAVAPNGSISYINDTSASLHPITRMIEERQEKKIGKIYYPAPYLSNDTLPYYTSAYDMDMRKVIDVYAAAQQHIDQGMSLTLFMRSDIPKGLYEWKTATTKQTTRDLNILRHYAFHKGIKSIYYIRTFTDDAEEIGSNQCESCVI</sequence>
<dbReference type="PRINTS" id="PR01183">
    <property type="entry name" value="RIBORDTASEM1"/>
</dbReference>
<dbReference type="InterPro" id="IPR000788">
    <property type="entry name" value="RNR_lg_C"/>
</dbReference>
<comment type="caution">
    <text evidence="13">The sequence shown here is derived from an EMBL/GenBank/DDBJ whole genome shotgun (WGS) entry which is preliminary data.</text>
</comment>
<keyword evidence="4" id="KW-0547">Nucleotide-binding</keyword>
<evidence type="ECO:0000256" key="5">
    <source>
        <dbReference type="ARBA" id="ARBA00022840"/>
    </source>
</evidence>
<dbReference type="InterPro" id="IPR013346">
    <property type="entry name" value="NrdE_NrdA_C"/>
</dbReference>
<feature type="transmembrane region" description="Helical" evidence="11">
    <location>
        <begin position="6"/>
        <end position="27"/>
    </location>
</feature>
<dbReference type="InterPro" id="IPR013509">
    <property type="entry name" value="RNR_lsu_N"/>
</dbReference>
<evidence type="ECO:0000256" key="10">
    <source>
        <dbReference type="RuleBase" id="RU003410"/>
    </source>
</evidence>
<evidence type="ECO:0000259" key="12">
    <source>
        <dbReference type="PROSITE" id="PS00089"/>
    </source>
</evidence>
<dbReference type="Pfam" id="PF00317">
    <property type="entry name" value="Ribonuc_red_lgN"/>
    <property type="match status" value="1"/>
</dbReference>
<name>A0A1L8R7C4_9ENTE</name>
<evidence type="ECO:0000313" key="13">
    <source>
        <dbReference type="EMBL" id="OJG15658.1"/>
    </source>
</evidence>
<accession>A0A1L8R7C4</accession>
<comment type="function">
    <text evidence="10">Provides the precursors necessary for DNA synthesis. Catalyzes the biosynthesis of deoxyribonucleotides from the corresponding ribonucleotides.</text>
</comment>
<dbReference type="FunFam" id="1.10.1650.20:FF:000002">
    <property type="entry name" value="Ribonucleoside-diphosphate reductase"/>
    <property type="match status" value="1"/>
</dbReference>
<dbReference type="AlphaFoldDB" id="A0A1L8R7C4"/>
<keyword evidence="6 10" id="KW-0560">Oxidoreductase</keyword>
<dbReference type="SUPFAM" id="SSF51998">
    <property type="entry name" value="PFL-like glycyl radical enzymes"/>
    <property type="match status" value="1"/>
</dbReference>